<dbReference type="Proteomes" id="UP001172082">
    <property type="component" value="Unassembled WGS sequence"/>
</dbReference>
<evidence type="ECO:0000256" key="1">
    <source>
        <dbReference type="SAM" id="MobiDB-lite"/>
    </source>
</evidence>
<feature type="domain" description="Protein FecR C-terminal" evidence="4">
    <location>
        <begin position="298"/>
        <end position="368"/>
    </location>
</feature>
<comment type="caution">
    <text evidence="5">The sequence shown here is derived from an EMBL/GenBank/DDBJ whole genome shotgun (WGS) entry which is preliminary data.</text>
</comment>
<dbReference type="InterPro" id="IPR032508">
    <property type="entry name" value="FecR_C"/>
</dbReference>
<keyword evidence="2" id="KW-0472">Membrane</keyword>
<organism evidence="5 6">
    <name type="scientific">Splendidivirga corallicola</name>
    <dbReference type="NCBI Taxonomy" id="3051826"/>
    <lineage>
        <taxon>Bacteria</taxon>
        <taxon>Pseudomonadati</taxon>
        <taxon>Bacteroidota</taxon>
        <taxon>Cytophagia</taxon>
        <taxon>Cytophagales</taxon>
        <taxon>Splendidivirgaceae</taxon>
        <taxon>Splendidivirga</taxon>
    </lineage>
</organism>
<evidence type="ECO:0000313" key="5">
    <source>
        <dbReference type="EMBL" id="MDN5200672.1"/>
    </source>
</evidence>
<evidence type="ECO:0000259" key="3">
    <source>
        <dbReference type="Pfam" id="PF04773"/>
    </source>
</evidence>
<keyword evidence="2" id="KW-0812">Transmembrane</keyword>
<keyword evidence="2" id="KW-1133">Transmembrane helix</keyword>
<reference evidence="5" key="1">
    <citation type="submission" date="2023-06" db="EMBL/GenBank/DDBJ databases">
        <title>Genomic of Parafulvivirga corallium.</title>
        <authorList>
            <person name="Wang G."/>
        </authorList>
    </citation>
    <scope>NUCLEOTIDE SEQUENCE</scope>
    <source>
        <strain evidence="5">BMA10</strain>
    </source>
</reference>
<feature type="region of interest" description="Disordered" evidence="1">
    <location>
        <begin position="71"/>
        <end position="104"/>
    </location>
</feature>
<dbReference type="Gene3D" id="2.60.120.1440">
    <property type="match status" value="1"/>
</dbReference>
<evidence type="ECO:0000256" key="2">
    <source>
        <dbReference type="SAM" id="Phobius"/>
    </source>
</evidence>
<accession>A0ABT8KKU8</accession>
<dbReference type="InterPro" id="IPR012373">
    <property type="entry name" value="Ferrdict_sens_TM"/>
</dbReference>
<evidence type="ECO:0000313" key="6">
    <source>
        <dbReference type="Proteomes" id="UP001172082"/>
    </source>
</evidence>
<protein>
    <submittedName>
        <fullName evidence="5">DUF4974 domain-containing protein</fullName>
    </submittedName>
</protein>
<evidence type="ECO:0000259" key="4">
    <source>
        <dbReference type="Pfam" id="PF16344"/>
    </source>
</evidence>
<name>A0ABT8KKU8_9BACT</name>
<dbReference type="PANTHER" id="PTHR30273">
    <property type="entry name" value="PERIPLASMIC SIGNAL SENSOR AND SIGMA FACTOR ACTIVATOR FECR-RELATED"/>
    <property type="match status" value="1"/>
</dbReference>
<dbReference type="PIRSF" id="PIRSF018266">
    <property type="entry name" value="FecR"/>
    <property type="match status" value="1"/>
</dbReference>
<dbReference type="Pfam" id="PF04773">
    <property type="entry name" value="FecR"/>
    <property type="match status" value="1"/>
</dbReference>
<proteinExistence type="predicted"/>
<feature type="transmembrane region" description="Helical" evidence="2">
    <location>
        <begin position="122"/>
        <end position="140"/>
    </location>
</feature>
<dbReference type="Gene3D" id="3.55.50.30">
    <property type="match status" value="1"/>
</dbReference>
<dbReference type="PANTHER" id="PTHR30273:SF2">
    <property type="entry name" value="PROTEIN FECR"/>
    <property type="match status" value="1"/>
</dbReference>
<dbReference type="EMBL" id="JAUJEA010000001">
    <property type="protein sequence ID" value="MDN5200672.1"/>
    <property type="molecule type" value="Genomic_DNA"/>
</dbReference>
<dbReference type="InterPro" id="IPR006860">
    <property type="entry name" value="FecR"/>
</dbReference>
<gene>
    <name evidence="5" type="ORF">QQ008_04850</name>
</gene>
<feature type="domain" description="FecR protein" evidence="3">
    <location>
        <begin position="157"/>
        <end position="246"/>
    </location>
</feature>
<keyword evidence="6" id="KW-1185">Reference proteome</keyword>
<dbReference type="Pfam" id="PF16344">
    <property type="entry name" value="FecR_C"/>
    <property type="match status" value="1"/>
</dbReference>
<dbReference type="RefSeq" id="WP_346750694.1">
    <property type="nucleotide sequence ID" value="NZ_JAUJEA010000001.1"/>
</dbReference>
<sequence length="370" mass="42576">MNRALINKFLKQQCSPEELVEIYQWLCDSKNEIEATALFKSSWERVSGVIPKSNVNFDTLKRSILDQLEEEEPSKNLTNDKSPFREEQHNVASPEKINVEADNEDLSSTAHRSHYVLSWTRTAAIIVMAIGLTFIIFNYFNNTEEEPVKYIVKSNPRGQKATIFLKDGSKVILNSESTLRYAQDFGEYNRELILDGEAFFEVAKDSIKPFRVTTQNITTTALGTSFNIRAFPGEKTFNVSLATGKVVIDQYQGSDSMATGKSFTLDVGEELIYDNTLDQFDRVNFDPKEALSWKDGIIYFNDSRFEEVIEKLERWYDVEFELVNQDKMDDTYNHIDGEFKDESLTNVLRIMSFSKDFKYTINGKNVTIEL</sequence>